<evidence type="ECO:0000256" key="1">
    <source>
        <dbReference type="SAM" id="MobiDB-lite"/>
    </source>
</evidence>
<keyword evidence="2" id="KW-0812">Transmembrane</keyword>
<evidence type="ECO:0000313" key="3">
    <source>
        <dbReference type="EMBL" id="SHL39645.1"/>
    </source>
</evidence>
<keyword evidence="2" id="KW-0472">Membrane</keyword>
<feature type="compositionally biased region" description="Basic and acidic residues" evidence="1">
    <location>
        <begin position="23"/>
        <end position="42"/>
    </location>
</feature>
<reference evidence="3 4" key="1">
    <citation type="submission" date="2016-11" db="EMBL/GenBank/DDBJ databases">
        <authorList>
            <person name="Jaros S."/>
            <person name="Januszkiewicz K."/>
            <person name="Wedrychowicz H."/>
        </authorList>
    </citation>
    <scope>NUCLEOTIDE SEQUENCE [LARGE SCALE GENOMIC DNA]</scope>
    <source>
        <strain evidence="3 4">DSM 16010</strain>
    </source>
</reference>
<feature type="region of interest" description="Disordered" evidence="1">
    <location>
        <begin position="23"/>
        <end position="55"/>
    </location>
</feature>
<dbReference type="Proteomes" id="UP000184206">
    <property type="component" value="Unassembled WGS sequence"/>
</dbReference>
<evidence type="ECO:0000256" key="2">
    <source>
        <dbReference type="SAM" id="Phobius"/>
    </source>
</evidence>
<gene>
    <name evidence="3" type="ORF">SAMN02745189_00080</name>
</gene>
<organism evidence="3 4">
    <name type="scientific">Lacicoccus alkaliphilus DSM 16010</name>
    <dbReference type="NCBI Taxonomy" id="1123231"/>
    <lineage>
        <taxon>Bacteria</taxon>
        <taxon>Bacillati</taxon>
        <taxon>Bacillota</taxon>
        <taxon>Bacilli</taxon>
        <taxon>Bacillales</taxon>
        <taxon>Salinicoccaceae</taxon>
        <taxon>Lacicoccus</taxon>
    </lineage>
</organism>
<proteinExistence type="predicted"/>
<keyword evidence="4" id="KW-1185">Reference proteome</keyword>
<dbReference type="AlphaFoldDB" id="A0A1M7AAP1"/>
<protein>
    <submittedName>
        <fullName evidence="3">Uncharacterized protein</fullName>
    </submittedName>
</protein>
<dbReference type="EMBL" id="FRCF01000002">
    <property type="protein sequence ID" value="SHL39645.1"/>
    <property type="molecule type" value="Genomic_DNA"/>
</dbReference>
<feature type="transmembrane region" description="Helical" evidence="2">
    <location>
        <begin position="66"/>
        <end position="87"/>
    </location>
</feature>
<evidence type="ECO:0000313" key="4">
    <source>
        <dbReference type="Proteomes" id="UP000184206"/>
    </source>
</evidence>
<name>A0A1M7AAP1_9BACL</name>
<accession>A0A1M7AAP1</accession>
<sequence length="88" mass="10216">MMPDKNRSEDTEYIIDRIRNREKKRAENKVEKRKSGGRDSKDGFSVNKQDSSGGNEEIPDMELGCYFFFILPFIASILFLIILIALLR</sequence>
<keyword evidence="2" id="KW-1133">Transmembrane helix</keyword>
<dbReference type="STRING" id="1123231.SAMN02745189_00080"/>